<reference evidence="2 3" key="1">
    <citation type="journal article" date="2017" name="Sci. Rep.">
        <title>Revealing the Saline Adaptation Strategies of the Halophilic Bacterium Halomonas beimenensis through High-throughput Omics and Transposon Mutagenesis Approaches.</title>
        <authorList>
            <person name="Chen Y.H."/>
            <person name="Lin S.S."/>
            <person name="Shyu Y.T."/>
        </authorList>
    </citation>
    <scope>NUCLEOTIDE SEQUENCE [LARGE SCALE GENOMIC DNA]</scope>
    <source>
        <strain evidence="2 3">NTU-111</strain>
    </source>
</reference>
<proteinExistence type="predicted"/>
<gene>
    <name evidence="2" type="ORF">BEI_3558</name>
</gene>
<dbReference type="AlphaFoldDB" id="A0A291PCF5"/>
<accession>A0A291PCF5</accession>
<name>A0A291PCF5_9GAMM</name>
<keyword evidence="1" id="KW-0472">Membrane</keyword>
<keyword evidence="1" id="KW-1133">Transmembrane helix</keyword>
<dbReference type="KEGG" id="hbe:BEI_3558"/>
<keyword evidence="1" id="KW-0812">Transmembrane</keyword>
<sequence length="95" mass="10013">MNTTPMTTLLEDTLHRAVWLVLAGVLVLAAGWLIACWGVGGMPLGLASLAAAAIALLWPEEVTPDDGEQANGRESRLHHFTQASLLTLVALQLAA</sequence>
<dbReference type="Proteomes" id="UP000219993">
    <property type="component" value="Chromosome"/>
</dbReference>
<evidence type="ECO:0000313" key="2">
    <source>
        <dbReference type="EMBL" id="ATJ84545.1"/>
    </source>
</evidence>
<evidence type="ECO:0000313" key="3">
    <source>
        <dbReference type="Proteomes" id="UP000219993"/>
    </source>
</evidence>
<keyword evidence="3" id="KW-1185">Reference proteome</keyword>
<protein>
    <submittedName>
        <fullName evidence="2">Uncharacterized protein</fullName>
    </submittedName>
</protein>
<dbReference type="RefSeq" id="WP_153045809.1">
    <property type="nucleotide sequence ID" value="NZ_CP021435.1"/>
</dbReference>
<dbReference type="EMBL" id="CP021435">
    <property type="protein sequence ID" value="ATJ84545.1"/>
    <property type="molecule type" value="Genomic_DNA"/>
</dbReference>
<feature type="transmembrane region" description="Helical" evidence="1">
    <location>
        <begin position="17"/>
        <end position="35"/>
    </location>
</feature>
<organism evidence="2 3">
    <name type="scientific">Halomonas beimenensis</name>
    <dbReference type="NCBI Taxonomy" id="475662"/>
    <lineage>
        <taxon>Bacteria</taxon>
        <taxon>Pseudomonadati</taxon>
        <taxon>Pseudomonadota</taxon>
        <taxon>Gammaproteobacteria</taxon>
        <taxon>Oceanospirillales</taxon>
        <taxon>Halomonadaceae</taxon>
        <taxon>Halomonas</taxon>
    </lineage>
</organism>
<evidence type="ECO:0000256" key="1">
    <source>
        <dbReference type="SAM" id="Phobius"/>
    </source>
</evidence>